<dbReference type="AlphaFoldDB" id="A0A8J2PPG8"/>
<organism evidence="1 2">
    <name type="scientific">Allacma fusca</name>
    <dbReference type="NCBI Taxonomy" id="39272"/>
    <lineage>
        <taxon>Eukaryota</taxon>
        <taxon>Metazoa</taxon>
        <taxon>Ecdysozoa</taxon>
        <taxon>Arthropoda</taxon>
        <taxon>Hexapoda</taxon>
        <taxon>Collembola</taxon>
        <taxon>Symphypleona</taxon>
        <taxon>Sminthuridae</taxon>
        <taxon>Allacma</taxon>
    </lineage>
</organism>
<gene>
    <name evidence="1" type="ORF">AFUS01_LOCUS32637</name>
</gene>
<reference evidence="1" key="1">
    <citation type="submission" date="2021-06" db="EMBL/GenBank/DDBJ databases">
        <authorList>
            <person name="Hodson N. C."/>
            <person name="Mongue J. A."/>
            <person name="Jaron S. K."/>
        </authorList>
    </citation>
    <scope>NUCLEOTIDE SEQUENCE</scope>
</reference>
<accession>A0A8J2PPG8</accession>
<dbReference type="OrthoDB" id="118951at2759"/>
<dbReference type="PANTHER" id="PTHR11161:SF0">
    <property type="entry name" value="O-ACYLTRANSFERASE LIKE PROTEIN"/>
    <property type="match status" value="1"/>
</dbReference>
<dbReference type="Proteomes" id="UP000708208">
    <property type="component" value="Unassembled WGS sequence"/>
</dbReference>
<dbReference type="EMBL" id="CAJVCH010526201">
    <property type="protein sequence ID" value="CAG7822356.1"/>
    <property type="molecule type" value="Genomic_DNA"/>
</dbReference>
<dbReference type="PANTHER" id="PTHR11161">
    <property type="entry name" value="O-ACYLTRANSFERASE"/>
    <property type="match status" value="1"/>
</dbReference>
<keyword evidence="2" id="KW-1185">Reference proteome</keyword>
<sequence length="106" mass="12036">LSYPLFVLDRLLRKITADGFSCSYKFTAGFAATLLPYLGSGPFWYVVEGESEACGRHWGHKILFINNFMSYEDTQMCNPASCYLANDTQIYLLAPLVILPLWRKKG</sequence>
<protein>
    <submittedName>
        <fullName evidence="1">Uncharacterized protein</fullName>
    </submittedName>
</protein>
<proteinExistence type="predicted"/>
<comment type="caution">
    <text evidence="1">The sequence shown here is derived from an EMBL/GenBank/DDBJ whole genome shotgun (WGS) entry which is preliminary data.</text>
</comment>
<name>A0A8J2PPG8_9HEXA</name>
<dbReference type="InterPro" id="IPR052728">
    <property type="entry name" value="O2_lipid_transport_reg"/>
</dbReference>
<evidence type="ECO:0000313" key="2">
    <source>
        <dbReference type="Proteomes" id="UP000708208"/>
    </source>
</evidence>
<evidence type="ECO:0000313" key="1">
    <source>
        <dbReference type="EMBL" id="CAG7822356.1"/>
    </source>
</evidence>
<feature type="non-terminal residue" evidence="1">
    <location>
        <position position="1"/>
    </location>
</feature>